<evidence type="ECO:0000259" key="4">
    <source>
        <dbReference type="PROSITE" id="PS50859"/>
    </source>
</evidence>
<feature type="domain" description="Longin" evidence="4">
    <location>
        <begin position="39"/>
        <end position="127"/>
    </location>
</feature>
<dbReference type="PROSITE" id="PS50859">
    <property type="entry name" value="LONGIN"/>
    <property type="match status" value="1"/>
</dbReference>
<dbReference type="SUPFAM" id="SSF64356">
    <property type="entry name" value="SNARE-like"/>
    <property type="match status" value="1"/>
</dbReference>
<comment type="subcellular location">
    <subcellularLocation>
        <location evidence="1">Membrane</location>
    </subcellularLocation>
</comment>
<dbReference type="RefSeq" id="XP_067717911.1">
    <property type="nucleotide sequence ID" value="XM_067861810.1"/>
</dbReference>
<dbReference type="EMBL" id="BPLF01000005">
    <property type="protein sequence ID" value="GIX65842.1"/>
    <property type="molecule type" value="Genomic_DNA"/>
</dbReference>
<dbReference type="GeneID" id="94197323"/>
<keyword evidence="3" id="KW-0472">Membrane</keyword>
<dbReference type="Gene3D" id="3.30.450.50">
    <property type="entry name" value="Longin domain"/>
    <property type="match status" value="1"/>
</dbReference>
<gene>
    <name evidence="5" type="ORF">BcabD6B2_52770</name>
</gene>
<keyword evidence="6" id="KW-1185">Reference proteome</keyword>
<dbReference type="Proteomes" id="UP001497744">
    <property type="component" value="Unassembled WGS sequence"/>
</dbReference>
<comment type="caution">
    <text evidence="5">The sequence shown here is derived from an EMBL/GenBank/DDBJ whole genome shotgun (WGS) entry which is preliminary data.</text>
</comment>
<evidence type="ECO:0000256" key="1">
    <source>
        <dbReference type="ARBA" id="ARBA00004370"/>
    </source>
</evidence>
<protein>
    <submittedName>
        <fullName evidence="5">Synaptobrevin homolog YKT6, putative</fullName>
    </submittedName>
</protein>
<accession>A0AAV4M026</accession>
<dbReference type="AlphaFoldDB" id="A0AAV4M026"/>
<organism evidence="5 6">
    <name type="scientific">Babesia caballi</name>
    <dbReference type="NCBI Taxonomy" id="5871"/>
    <lineage>
        <taxon>Eukaryota</taxon>
        <taxon>Sar</taxon>
        <taxon>Alveolata</taxon>
        <taxon>Apicomplexa</taxon>
        <taxon>Aconoidasida</taxon>
        <taxon>Piroplasmida</taxon>
        <taxon>Babesiidae</taxon>
        <taxon>Babesia</taxon>
    </lineage>
</organism>
<name>A0AAV4M026_BABCB</name>
<evidence type="ECO:0000313" key="5">
    <source>
        <dbReference type="EMBL" id="GIX65842.1"/>
    </source>
</evidence>
<proteinExistence type="inferred from homology"/>
<evidence type="ECO:0000256" key="3">
    <source>
        <dbReference type="ARBA" id="ARBA00023136"/>
    </source>
</evidence>
<evidence type="ECO:0000256" key="2">
    <source>
        <dbReference type="ARBA" id="ARBA00008025"/>
    </source>
</evidence>
<evidence type="ECO:0000313" key="6">
    <source>
        <dbReference type="Proteomes" id="UP001497744"/>
    </source>
</evidence>
<dbReference type="InterPro" id="IPR011012">
    <property type="entry name" value="Longin-like_dom_sf"/>
</dbReference>
<comment type="similarity">
    <text evidence="2">Belongs to the synaptobrevin family.</text>
</comment>
<dbReference type="GO" id="GO:0016020">
    <property type="term" value="C:membrane"/>
    <property type="evidence" value="ECO:0007669"/>
    <property type="project" value="UniProtKB-SubCell"/>
</dbReference>
<reference evidence="5 6" key="1">
    <citation type="submission" date="2021-06" db="EMBL/GenBank/DDBJ databases">
        <title>Genome sequence of Babesia caballi.</title>
        <authorList>
            <person name="Yamagishi J."/>
            <person name="Kidaka T."/>
            <person name="Ochi A."/>
        </authorList>
    </citation>
    <scope>NUCLEOTIDE SEQUENCE [LARGE SCALE GENOMIC DNA]</scope>
    <source>
        <strain evidence="5">USDA-D6B2</strain>
    </source>
</reference>
<sequence length="640" mass="69016">MEDGNLIFVGIVSIEYEHVVASCPRTLPRGTAALVDEGLQAVYQDAAETTANKSIKKLQLDYHTVYYQTDDATNDAVVVMIYDECYPQRLVYAIVHDVRKEFKNLHPLEPDFDAEPYALQQELSAQLARIFERYEDVDEVDETLNVRAVKSASHCAQTQLKVHDTTQIIGGVMQQIMSDTADIQELKSRSTALKKKASVVLSTMTRSNHPLAAEQRNRFETSIWAVVGVAPGLVGDYVVGGHADDGLVSEVLCGVKGKRGLTGADHNLALRGLEVPLQCGLPEVSALSCEAEPTFRRRFVRLYSFRRSHVTGLLAEELVQRDAGEGHAEQGNEHPKESRADGIRLFERLEGDVEEKALENGLQNNARALAAADLAKCGTRRVGPTCGSCTNPGTVHHVPARNKHNSNLAVPAHPPGVLVAVVVRELVHVEVREQVALAGREAEHGGLQALGLGHGRAAAALQHTVLHLEHRADGEGLLGAAELGAAVEEVGEHRRVGQLGHQVAARKGDVALDVDGAQQVEREEGVLDRGGGGLDRELKHREVSHAQRLDEQEGIREVVCFHLGDGELRHKTVVPEVGLCHQTEALAGAADDAGSPLHLVAGRVDVAGHGARFDVVRDHATGEAAVDDVGDAVDLALVVP</sequence>
<dbReference type="InterPro" id="IPR010908">
    <property type="entry name" value="Longin_dom"/>
</dbReference>